<dbReference type="Proteomes" id="UP001271274">
    <property type="component" value="Unassembled WGS sequence"/>
</dbReference>
<reference evidence="1 2" key="1">
    <citation type="journal article" date="2023" name="Microb. Genom.">
        <title>Mesoterricola silvestris gen. nov., sp. nov., Mesoterricola sediminis sp. nov., Geothrix oryzae sp. nov., Geothrix edaphica sp. nov., Geothrix rubra sp. nov., and Geothrix limicola sp. nov., six novel members of Acidobacteriota isolated from soils.</title>
        <authorList>
            <person name="Weisberg A.J."/>
            <person name="Pearce E."/>
            <person name="Kramer C.G."/>
            <person name="Chang J.H."/>
            <person name="Clarke C.R."/>
        </authorList>
    </citation>
    <scope>NUCLEOTIDE SEQUENCE [LARGE SCALE GENOMIC DNA]</scope>
    <source>
        <strain evidence="1 2">ID09-01A</strain>
    </source>
</reference>
<dbReference type="EMBL" id="JARAYU010000022">
    <property type="protein sequence ID" value="MDX3705944.1"/>
    <property type="molecule type" value="Genomic_DNA"/>
</dbReference>
<protein>
    <recommendedName>
        <fullName evidence="3">Transposase</fullName>
    </recommendedName>
</protein>
<accession>A0ABU4NU82</accession>
<dbReference type="RefSeq" id="WP_244172662.1">
    <property type="nucleotide sequence ID" value="NZ_JARAYT010000003.1"/>
</dbReference>
<evidence type="ECO:0000313" key="1">
    <source>
        <dbReference type="EMBL" id="MDX3705944.1"/>
    </source>
</evidence>
<sequence>MTIAMERCAVPLRQSPQEVPATVNTAQGCPGFEQRRASAATLTDAVLVPEVS</sequence>
<name>A0ABU4NU82_9ACTN</name>
<evidence type="ECO:0008006" key="3">
    <source>
        <dbReference type="Google" id="ProtNLM"/>
    </source>
</evidence>
<comment type="caution">
    <text evidence="1">The sequence shown here is derived from an EMBL/GenBank/DDBJ whole genome shotgun (WGS) entry which is preliminary data.</text>
</comment>
<evidence type="ECO:0000313" key="2">
    <source>
        <dbReference type="Proteomes" id="UP001271274"/>
    </source>
</evidence>
<organism evidence="1 2">
    <name type="scientific">Streptomyces europaeiscabiei</name>
    <dbReference type="NCBI Taxonomy" id="146819"/>
    <lineage>
        <taxon>Bacteria</taxon>
        <taxon>Bacillati</taxon>
        <taxon>Actinomycetota</taxon>
        <taxon>Actinomycetes</taxon>
        <taxon>Kitasatosporales</taxon>
        <taxon>Streptomycetaceae</taxon>
        <taxon>Streptomyces</taxon>
    </lineage>
</organism>
<proteinExistence type="predicted"/>
<gene>
    <name evidence="1" type="ORF">PV662_40675</name>
</gene>
<keyword evidence="2" id="KW-1185">Reference proteome</keyword>
<dbReference type="PROSITE" id="PS51257">
    <property type="entry name" value="PROKAR_LIPOPROTEIN"/>
    <property type="match status" value="1"/>
</dbReference>